<reference evidence="2 3" key="1">
    <citation type="journal article" date="2024" name="J Genomics">
        <title>Draft genome sequencing and assembly of Favolaschia claudopus CIRM-BRFM 2984 isolated from oak limbs.</title>
        <authorList>
            <person name="Navarro D."/>
            <person name="Drula E."/>
            <person name="Chaduli D."/>
            <person name="Cazenave R."/>
            <person name="Ahrendt S."/>
            <person name="Wang J."/>
            <person name="Lipzen A."/>
            <person name="Daum C."/>
            <person name="Barry K."/>
            <person name="Grigoriev I.V."/>
            <person name="Favel A."/>
            <person name="Rosso M.N."/>
            <person name="Martin F."/>
        </authorList>
    </citation>
    <scope>NUCLEOTIDE SEQUENCE [LARGE SCALE GENOMIC DNA]</scope>
    <source>
        <strain evidence="2 3">CIRM-BRFM 2984</strain>
    </source>
</reference>
<dbReference type="EMBL" id="JAWWNJ010000054">
    <property type="protein sequence ID" value="KAK7015329.1"/>
    <property type="molecule type" value="Genomic_DNA"/>
</dbReference>
<dbReference type="AlphaFoldDB" id="A0AAW0AQP3"/>
<proteinExistence type="predicted"/>
<comment type="caution">
    <text evidence="2">The sequence shown here is derived from an EMBL/GenBank/DDBJ whole genome shotgun (WGS) entry which is preliminary data.</text>
</comment>
<name>A0AAW0AQP3_9AGAR</name>
<organism evidence="2 3">
    <name type="scientific">Favolaschia claudopus</name>
    <dbReference type="NCBI Taxonomy" id="2862362"/>
    <lineage>
        <taxon>Eukaryota</taxon>
        <taxon>Fungi</taxon>
        <taxon>Dikarya</taxon>
        <taxon>Basidiomycota</taxon>
        <taxon>Agaricomycotina</taxon>
        <taxon>Agaricomycetes</taxon>
        <taxon>Agaricomycetidae</taxon>
        <taxon>Agaricales</taxon>
        <taxon>Marasmiineae</taxon>
        <taxon>Mycenaceae</taxon>
        <taxon>Favolaschia</taxon>
    </lineage>
</organism>
<sequence length="207" mass="23387">MSAAVLPCSFSRLYPTQSFDLTVRRVGTAGSERMRRVRDLTFGASRGACGACARCEGVSTRFLGRRANSGGVGKAGKRGIGWEREKAAGSLLDVYKSLTKHNSNMQLVTKYGFADWICSSRYVSSNESFSLYWISSVGFKTTLLNFDLVLIFVFTPLRLLYKSIYSDSKWQRRAGLGWVRRMGTWDIGIINRLQRTELQVKFEQYQV</sequence>
<keyword evidence="3" id="KW-1185">Reference proteome</keyword>
<dbReference type="EMBL" id="JAWWNJ010000136">
    <property type="protein sequence ID" value="KAK6984601.1"/>
    <property type="molecule type" value="Genomic_DNA"/>
</dbReference>
<gene>
    <name evidence="2" type="ORF">R3P38DRAFT_2786837</name>
    <name evidence="1" type="ORF">R3P38DRAFT_2806417</name>
</gene>
<dbReference type="Proteomes" id="UP001362999">
    <property type="component" value="Unassembled WGS sequence"/>
</dbReference>
<protein>
    <submittedName>
        <fullName evidence="2">Uncharacterized protein</fullName>
    </submittedName>
</protein>
<evidence type="ECO:0000313" key="3">
    <source>
        <dbReference type="Proteomes" id="UP001362999"/>
    </source>
</evidence>
<accession>A0AAW0AQP3</accession>
<evidence type="ECO:0000313" key="2">
    <source>
        <dbReference type="EMBL" id="KAK7015329.1"/>
    </source>
</evidence>
<evidence type="ECO:0000313" key="1">
    <source>
        <dbReference type="EMBL" id="KAK6984601.1"/>
    </source>
</evidence>